<protein>
    <submittedName>
        <fullName evidence="2">Uncharacterized protein</fullName>
    </submittedName>
</protein>
<comment type="caution">
    <text evidence="2">The sequence shown here is derived from an EMBL/GenBank/DDBJ whole genome shotgun (WGS) entry which is preliminary data.</text>
</comment>
<dbReference type="AlphaFoldDB" id="A0AAV0MM81"/>
<dbReference type="Proteomes" id="UP001154282">
    <property type="component" value="Unassembled WGS sequence"/>
</dbReference>
<evidence type="ECO:0000313" key="2">
    <source>
        <dbReference type="EMBL" id="CAI0446653.1"/>
    </source>
</evidence>
<proteinExistence type="predicted"/>
<sequence>MVEFTGCQEEEEGGTVQALRHGRKGEVVFKEELSLGQANLLQNHPWLLMMINLLFFYRFNVVICTTYIIIFFCP</sequence>
<gene>
    <name evidence="2" type="ORF">LITE_LOCUS29103</name>
</gene>
<evidence type="ECO:0000313" key="3">
    <source>
        <dbReference type="Proteomes" id="UP001154282"/>
    </source>
</evidence>
<dbReference type="EMBL" id="CAMGYJ010000007">
    <property type="protein sequence ID" value="CAI0446653.1"/>
    <property type="molecule type" value="Genomic_DNA"/>
</dbReference>
<evidence type="ECO:0000256" key="1">
    <source>
        <dbReference type="SAM" id="Phobius"/>
    </source>
</evidence>
<feature type="transmembrane region" description="Helical" evidence="1">
    <location>
        <begin position="46"/>
        <end position="73"/>
    </location>
</feature>
<keyword evidence="1" id="KW-0812">Transmembrane</keyword>
<name>A0AAV0MM81_9ROSI</name>
<keyword evidence="1" id="KW-0472">Membrane</keyword>
<accession>A0AAV0MM81</accession>
<reference evidence="2" key="1">
    <citation type="submission" date="2022-08" db="EMBL/GenBank/DDBJ databases">
        <authorList>
            <person name="Gutierrez-Valencia J."/>
        </authorList>
    </citation>
    <scope>NUCLEOTIDE SEQUENCE</scope>
</reference>
<keyword evidence="3" id="KW-1185">Reference proteome</keyword>
<keyword evidence="1" id="KW-1133">Transmembrane helix</keyword>
<organism evidence="2 3">
    <name type="scientific">Linum tenue</name>
    <dbReference type="NCBI Taxonomy" id="586396"/>
    <lineage>
        <taxon>Eukaryota</taxon>
        <taxon>Viridiplantae</taxon>
        <taxon>Streptophyta</taxon>
        <taxon>Embryophyta</taxon>
        <taxon>Tracheophyta</taxon>
        <taxon>Spermatophyta</taxon>
        <taxon>Magnoliopsida</taxon>
        <taxon>eudicotyledons</taxon>
        <taxon>Gunneridae</taxon>
        <taxon>Pentapetalae</taxon>
        <taxon>rosids</taxon>
        <taxon>fabids</taxon>
        <taxon>Malpighiales</taxon>
        <taxon>Linaceae</taxon>
        <taxon>Linum</taxon>
    </lineage>
</organism>